<evidence type="ECO:0000313" key="2">
    <source>
        <dbReference type="EMBL" id="KAJ1369095.1"/>
    </source>
</evidence>
<organism evidence="2 3">
    <name type="scientific">Parelaphostrongylus tenuis</name>
    <name type="common">Meningeal worm</name>
    <dbReference type="NCBI Taxonomy" id="148309"/>
    <lineage>
        <taxon>Eukaryota</taxon>
        <taxon>Metazoa</taxon>
        <taxon>Ecdysozoa</taxon>
        <taxon>Nematoda</taxon>
        <taxon>Chromadorea</taxon>
        <taxon>Rhabditida</taxon>
        <taxon>Rhabditina</taxon>
        <taxon>Rhabditomorpha</taxon>
        <taxon>Strongyloidea</taxon>
        <taxon>Metastrongylidae</taxon>
        <taxon>Parelaphostrongylus</taxon>
    </lineage>
</organism>
<name>A0AAD5WGF1_PARTN</name>
<keyword evidence="3" id="KW-1185">Reference proteome</keyword>
<sequence length="191" mass="20261">MISLLAAISTVLGCGVVPAGQASNRPFTVTGFTLPVAMAYAVKPEVYAGVSGIATSETGVKGFVDRLVMQTVSLQSFDISFLERQAHTALLPVAVISTILGQLIVTTSYQPLLCQRVVKPSDNDDMNTESCIVVDNTVTGICPIGNNTTNIIMVNWSRMMWQFVVNRAVQMLASDPFGLHFCSAAGTVGGN</sequence>
<dbReference type="Proteomes" id="UP001196413">
    <property type="component" value="Unassembled WGS sequence"/>
</dbReference>
<keyword evidence="1" id="KW-0732">Signal</keyword>
<dbReference type="EMBL" id="JAHQIW010006406">
    <property type="protein sequence ID" value="KAJ1369095.1"/>
    <property type="molecule type" value="Genomic_DNA"/>
</dbReference>
<proteinExistence type="predicted"/>
<evidence type="ECO:0000313" key="3">
    <source>
        <dbReference type="Proteomes" id="UP001196413"/>
    </source>
</evidence>
<comment type="caution">
    <text evidence="2">The sequence shown here is derived from an EMBL/GenBank/DDBJ whole genome shotgun (WGS) entry which is preliminary data.</text>
</comment>
<protein>
    <submittedName>
        <fullName evidence="2">Uncharacterized protein</fullName>
    </submittedName>
</protein>
<feature type="signal peptide" evidence="1">
    <location>
        <begin position="1"/>
        <end position="22"/>
    </location>
</feature>
<gene>
    <name evidence="2" type="ORF">KIN20_030490</name>
</gene>
<evidence type="ECO:0000256" key="1">
    <source>
        <dbReference type="SAM" id="SignalP"/>
    </source>
</evidence>
<accession>A0AAD5WGF1</accession>
<feature type="chain" id="PRO_5042053388" evidence="1">
    <location>
        <begin position="23"/>
        <end position="191"/>
    </location>
</feature>
<reference evidence="2" key="1">
    <citation type="submission" date="2021-06" db="EMBL/GenBank/DDBJ databases">
        <title>Parelaphostrongylus tenuis whole genome reference sequence.</title>
        <authorList>
            <person name="Garwood T.J."/>
            <person name="Larsen P.A."/>
            <person name="Fountain-Jones N.M."/>
            <person name="Garbe J.R."/>
            <person name="Macchietto M.G."/>
            <person name="Kania S.A."/>
            <person name="Gerhold R.W."/>
            <person name="Richards J.E."/>
            <person name="Wolf T.M."/>
        </authorList>
    </citation>
    <scope>NUCLEOTIDE SEQUENCE</scope>
    <source>
        <strain evidence="2">MNPRO001-30</strain>
        <tissue evidence="2">Meninges</tissue>
    </source>
</reference>
<dbReference type="AlphaFoldDB" id="A0AAD5WGF1"/>